<dbReference type="AlphaFoldDB" id="A0A401S1H4"/>
<name>A0A401S1H4_CHIPU</name>
<evidence type="ECO:0000256" key="9">
    <source>
        <dbReference type="ARBA" id="ARBA00093471"/>
    </source>
</evidence>
<dbReference type="Proteomes" id="UP000287033">
    <property type="component" value="Unassembled WGS sequence"/>
</dbReference>
<dbReference type="NCBIfam" id="TIGR00049">
    <property type="entry name" value="iron-sulfur cluster assembly accessory protein"/>
    <property type="match status" value="1"/>
</dbReference>
<comment type="similarity">
    <text evidence="2">Belongs to the HesB/IscA family.</text>
</comment>
<dbReference type="FunFam" id="2.60.300.12:FF:000006">
    <property type="entry name" value="Iron-sulfur cluster assembly 2 mitochondrial"/>
    <property type="match status" value="1"/>
</dbReference>
<dbReference type="EMBL" id="BEZZ01000049">
    <property type="protein sequence ID" value="GCC24200.1"/>
    <property type="molecule type" value="Genomic_DNA"/>
</dbReference>
<comment type="function">
    <text evidence="6">Involved in the maturation of mitochondrial 4Fe-4S proteins functioning late in the iron-sulfur cluster assembly pathway. May be involved in the binding of an intermediate of Fe/S cluster assembly.</text>
</comment>
<dbReference type="InterPro" id="IPR017870">
    <property type="entry name" value="FeS_cluster_insertion_CS"/>
</dbReference>
<protein>
    <recommendedName>
        <fullName evidence="7">Iron-sulfur cluster assembly 2 homolog, mitochondrial</fullName>
    </recommendedName>
    <alternativeName>
        <fullName evidence="8">HESB-like domain-containing protein 1</fullName>
    </alternativeName>
</protein>
<dbReference type="STRING" id="137246.A0A401S1H4"/>
<evidence type="ECO:0000256" key="5">
    <source>
        <dbReference type="ARBA" id="ARBA00023128"/>
    </source>
</evidence>
<dbReference type="GO" id="GO:0016226">
    <property type="term" value="P:iron-sulfur cluster assembly"/>
    <property type="evidence" value="ECO:0007669"/>
    <property type="project" value="InterPro"/>
</dbReference>
<evidence type="ECO:0000256" key="7">
    <source>
        <dbReference type="ARBA" id="ARBA00073313"/>
    </source>
</evidence>
<dbReference type="OrthoDB" id="1938621at2759"/>
<dbReference type="OMA" id="INRFAYH"/>
<evidence type="ECO:0000256" key="4">
    <source>
        <dbReference type="ARBA" id="ARBA00023004"/>
    </source>
</evidence>
<dbReference type="GO" id="GO:0051539">
    <property type="term" value="F:4 iron, 4 sulfur cluster binding"/>
    <property type="evidence" value="ECO:0007669"/>
    <property type="project" value="TreeGrafter"/>
</dbReference>
<dbReference type="GO" id="GO:0005506">
    <property type="term" value="F:iron ion binding"/>
    <property type="evidence" value="ECO:0007669"/>
    <property type="project" value="TreeGrafter"/>
</dbReference>
<evidence type="ECO:0000313" key="11">
    <source>
        <dbReference type="EMBL" id="GCC24200.1"/>
    </source>
</evidence>
<dbReference type="PANTHER" id="PTHR43011:SF1">
    <property type="entry name" value="IRON-SULFUR CLUSTER ASSEMBLY 2 HOMOLOG, MITOCHONDRIAL"/>
    <property type="match status" value="1"/>
</dbReference>
<keyword evidence="12" id="KW-1185">Reference proteome</keyword>
<comment type="subcellular location">
    <subcellularLocation>
        <location evidence="1">Mitochondrion</location>
    </subcellularLocation>
</comment>
<reference evidence="11 12" key="1">
    <citation type="journal article" date="2018" name="Nat. Ecol. Evol.">
        <title>Shark genomes provide insights into elasmobranch evolution and the origin of vertebrates.</title>
        <authorList>
            <person name="Hara Y"/>
            <person name="Yamaguchi K"/>
            <person name="Onimaru K"/>
            <person name="Kadota M"/>
            <person name="Koyanagi M"/>
            <person name="Keeley SD"/>
            <person name="Tatsumi K"/>
            <person name="Tanaka K"/>
            <person name="Motone F"/>
            <person name="Kageyama Y"/>
            <person name="Nozu R"/>
            <person name="Adachi N"/>
            <person name="Nishimura O"/>
            <person name="Nakagawa R"/>
            <person name="Tanegashima C"/>
            <person name="Kiyatake I"/>
            <person name="Matsumoto R"/>
            <person name="Murakumo K"/>
            <person name="Nishida K"/>
            <person name="Terakita A"/>
            <person name="Kuratani S"/>
            <person name="Sato K"/>
            <person name="Hyodo S Kuraku.S."/>
        </authorList>
    </citation>
    <scope>NUCLEOTIDE SEQUENCE [LARGE SCALE GENOMIC DNA]</scope>
</reference>
<dbReference type="InterPro" id="IPR000361">
    <property type="entry name" value="ATAP_core_dom"/>
</dbReference>
<evidence type="ECO:0000259" key="10">
    <source>
        <dbReference type="Pfam" id="PF01521"/>
    </source>
</evidence>
<comment type="subunit">
    <text evidence="9">Heterotetramer; forms a dimer of dimers with IBA57. Interacts with [2Fe-2S]-ISCA2 forming the heterodimer [2Fe- 2S]-ISCA2-IBA57 complex; [2Fe-2S] cluster binding is absolutely required to promote the complex formation.</text>
</comment>
<dbReference type="InterPro" id="IPR035903">
    <property type="entry name" value="HesB-like_dom_sf"/>
</dbReference>
<evidence type="ECO:0000256" key="8">
    <source>
        <dbReference type="ARBA" id="ARBA00077082"/>
    </source>
</evidence>
<keyword evidence="3" id="KW-0479">Metal-binding</keyword>
<keyword evidence="4" id="KW-0408">Iron</keyword>
<accession>A0A401S1H4</accession>
<dbReference type="Pfam" id="PF01521">
    <property type="entry name" value="Fe-S_biosyn"/>
    <property type="match status" value="1"/>
</dbReference>
<dbReference type="SUPFAM" id="SSF89360">
    <property type="entry name" value="HesB-like domain"/>
    <property type="match status" value="1"/>
</dbReference>
<evidence type="ECO:0000256" key="6">
    <source>
        <dbReference type="ARBA" id="ARBA00057540"/>
    </source>
</evidence>
<organism evidence="11 12">
    <name type="scientific">Chiloscyllium punctatum</name>
    <name type="common">Brownbanded bambooshark</name>
    <name type="synonym">Hemiscyllium punctatum</name>
    <dbReference type="NCBI Taxonomy" id="137246"/>
    <lineage>
        <taxon>Eukaryota</taxon>
        <taxon>Metazoa</taxon>
        <taxon>Chordata</taxon>
        <taxon>Craniata</taxon>
        <taxon>Vertebrata</taxon>
        <taxon>Chondrichthyes</taxon>
        <taxon>Elasmobranchii</taxon>
        <taxon>Galeomorphii</taxon>
        <taxon>Galeoidea</taxon>
        <taxon>Orectolobiformes</taxon>
        <taxon>Hemiscylliidae</taxon>
        <taxon>Chiloscyllium</taxon>
    </lineage>
</organism>
<feature type="domain" description="Core" evidence="10">
    <location>
        <begin position="56"/>
        <end position="151"/>
    </location>
</feature>
<dbReference type="Gene3D" id="2.60.300.12">
    <property type="entry name" value="HesB-like domain"/>
    <property type="match status" value="1"/>
</dbReference>
<dbReference type="PROSITE" id="PS01152">
    <property type="entry name" value="HESB"/>
    <property type="match status" value="1"/>
</dbReference>
<dbReference type="InterPro" id="IPR016092">
    <property type="entry name" value="ATAP"/>
</dbReference>
<dbReference type="GO" id="GO:0120510">
    <property type="term" value="C:mitochondrial [4Fe-4S] assembly complex"/>
    <property type="evidence" value="ECO:0007669"/>
    <property type="project" value="UniProtKB-ARBA"/>
</dbReference>
<evidence type="ECO:0000313" key="12">
    <source>
        <dbReference type="Proteomes" id="UP000287033"/>
    </source>
</evidence>
<proteinExistence type="inferred from homology"/>
<evidence type="ECO:0000256" key="1">
    <source>
        <dbReference type="ARBA" id="ARBA00004173"/>
    </source>
</evidence>
<evidence type="ECO:0000256" key="2">
    <source>
        <dbReference type="ARBA" id="ARBA00006718"/>
    </source>
</evidence>
<dbReference type="GO" id="GO:0051537">
    <property type="term" value="F:2 iron, 2 sulfur cluster binding"/>
    <property type="evidence" value="ECO:0007669"/>
    <property type="project" value="TreeGrafter"/>
</dbReference>
<evidence type="ECO:0000256" key="3">
    <source>
        <dbReference type="ARBA" id="ARBA00022723"/>
    </source>
</evidence>
<dbReference type="PANTHER" id="PTHR43011">
    <property type="entry name" value="IRON-SULFUR CLUSTER ASSEMBLY 2 HOMOLOG, MITOCHONDRIAL"/>
    <property type="match status" value="1"/>
</dbReference>
<sequence>MGHHWVPCLAISLPSRPVLLADKIHILSSRQSRVTERWFSVGQESQTAAPQDIVFLSDSCVKRLQLILEKGEALRVQVEGGGCSGFQYKFTVDTTINPDDRVFEQDGVSLVVDSDSMEYLKGGTVDYSEELIRSSFQVIHNPQAEHGCSCGSSFSIKL</sequence>
<keyword evidence="5" id="KW-0496">Mitochondrion</keyword>
<gene>
    <name evidence="11" type="ORF">chiPu_0002600</name>
</gene>
<comment type="caution">
    <text evidence="11">The sequence shown here is derived from an EMBL/GenBank/DDBJ whole genome shotgun (WGS) entry which is preliminary data.</text>
</comment>